<accession>A0A084J4F5</accession>
<reference evidence="7 11" key="2">
    <citation type="submission" date="2012-04" db="EMBL/GenBank/DDBJ databases">
        <title>The Genome Sequence of Bacillus cereus VD078.</title>
        <authorList>
            <consortium name="The Broad Institute Genome Sequencing Platform"/>
            <consortium name="The Broad Institute Genome Sequencing Center for Infectious Disease"/>
            <person name="Feldgarden M."/>
            <person name="Van der Auwera G.A."/>
            <person name="Mahillon J."/>
            <person name="Duprez V."/>
            <person name="Timmery S."/>
            <person name="Mattelet C."/>
            <person name="Dierick K."/>
            <person name="Sun M."/>
            <person name="Yu Z."/>
            <person name="Zhu L."/>
            <person name="Hu X."/>
            <person name="Shank E.B."/>
            <person name="Swiecicka I."/>
            <person name="Hansen B.M."/>
            <person name="Andrup L."/>
            <person name="Young S.K."/>
            <person name="Zeng Q."/>
            <person name="Gargeya S."/>
            <person name="Fitzgerald M."/>
            <person name="Haas B."/>
            <person name="Abouelleil A."/>
            <person name="Alvarado L."/>
            <person name="Arachchi H.M."/>
            <person name="Berlin A."/>
            <person name="Chapman S.B."/>
            <person name="Goldberg J."/>
            <person name="Griggs A."/>
            <person name="Gujja S."/>
            <person name="Hansen M."/>
            <person name="Howarth C."/>
            <person name="Imamovic A."/>
            <person name="Larimer J."/>
            <person name="McCowen C."/>
            <person name="Montmayeur A."/>
            <person name="Murphy C."/>
            <person name="Neiman D."/>
            <person name="Pearson M."/>
            <person name="Priest M."/>
            <person name="Roberts A."/>
            <person name="Saif S."/>
            <person name="Shea T."/>
            <person name="Sisk P."/>
            <person name="Sykes S."/>
            <person name="Wortman J."/>
            <person name="Nusbaum C."/>
            <person name="Birren B."/>
        </authorList>
    </citation>
    <scope>NUCLEOTIDE SEQUENCE [LARGE SCALE GENOMIC DNA]</scope>
    <source>
        <strain evidence="7 11">VD078</strain>
    </source>
</reference>
<evidence type="ECO:0000313" key="11">
    <source>
        <dbReference type="Proteomes" id="UP000006976"/>
    </source>
</evidence>
<dbReference type="HOGENOM" id="CLU_097806_7_3_9"/>
<evidence type="ECO:0000256" key="1">
    <source>
        <dbReference type="ARBA" id="ARBA00023015"/>
    </source>
</evidence>
<evidence type="ECO:0000313" key="8">
    <source>
        <dbReference type="EMBL" id="OSX94509.1"/>
    </source>
</evidence>
<dbReference type="GO" id="GO:0003700">
    <property type="term" value="F:DNA-binding transcription factor activity"/>
    <property type="evidence" value="ECO:0007669"/>
    <property type="project" value="InterPro"/>
</dbReference>
<dbReference type="Proteomes" id="UP000596196">
    <property type="component" value="Chromosome"/>
</dbReference>
<dbReference type="InterPro" id="IPR001845">
    <property type="entry name" value="HTH_ArsR_DNA-bd_dom"/>
</dbReference>
<proteinExistence type="predicted"/>
<dbReference type="InterPro" id="IPR036388">
    <property type="entry name" value="WH-like_DNA-bd_sf"/>
</dbReference>
<reference evidence="6" key="1">
    <citation type="journal article" date="2012" name="Genome Res.">
        <title>Genomic characterization of the Bacillus cereus sensu lato species: Backdrop to the evolution of Bacillus anthracis.</title>
        <authorList>
            <person name="Zwick M.E."/>
            <person name="Joseph S.J."/>
            <person name="Didelot X."/>
            <person name="Chen P.E."/>
            <person name="Bishop-Lilly K.A."/>
            <person name="Stewart A.C."/>
            <person name="Willner K."/>
            <person name="Nolan N."/>
            <person name="Lentz S."/>
            <person name="Thomason M.K."/>
            <person name="Sozhamannan S."/>
            <person name="Mateczun A.J."/>
            <person name="Du L."/>
            <person name="Read T.D."/>
        </authorList>
    </citation>
    <scope>NUCLEOTIDE SEQUENCE [LARGE SCALE GENOMIC DNA]</scope>
    <source>
        <strain evidence="6">AH603</strain>
    </source>
</reference>
<protein>
    <submittedName>
        <fullName evidence="6">Cadmium efflux system accessory protein</fullName>
    </submittedName>
    <submittedName>
        <fullName evidence="9">Cadmium resistance transcriptional regulatory protein CadC</fullName>
    </submittedName>
    <submittedName>
        <fullName evidence="10">Winged helix-turn-helix transcriptional regulator</fullName>
    </submittedName>
</protein>
<dbReference type="SMART" id="SM00418">
    <property type="entry name" value="HTH_ARSR"/>
    <property type="match status" value="1"/>
</dbReference>
<dbReference type="GO" id="GO:0046686">
    <property type="term" value="P:response to cadmium ion"/>
    <property type="evidence" value="ECO:0007669"/>
    <property type="project" value="UniProtKB-KW"/>
</dbReference>
<dbReference type="Proteomes" id="UP000236165">
    <property type="component" value="Unassembled WGS sequence"/>
</dbReference>
<accession>C2XXI8</accession>
<dbReference type="Gene3D" id="1.10.10.10">
    <property type="entry name" value="Winged helix-like DNA-binding domain superfamily/Winged helix DNA-binding domain"/>
    <property type="match status" value="1"/>
</dbReference>
<evidence type="ECO:0000256" key="4">
    <source>
        <dbReference type="ARBA" id="ARBA00043263"/>
    </source>
</evidence>
<evidence type="ECO:0000313" key="14">
    <source>
        <dbReference type="Proteomes" id="UP000596196"/>
    </source>
</evidence>
<evidence type="ECO:0000313" key="7">
    <source>
        <dbReference type="EMBL" id="EJR43687.1"/>
    </source>
</evidence>
<evidence type="ECO:0000313" key="10">
    <source>
        <dbReference type="EMBL" id="QQA14413.1"/>
    </source>
</evidence>
<dbReference type="KEGG" id="bmyo:BG05_2295"/>
<dbReference type="InterPro" id="IPR011991">
    <property type="entry name" value="ArsR-like_HTH"/>
</dbReference>
<keyword evidence="2" id="KW-0238">DNA-binding</keyword>
<dbReference type="EMBL" id="ACMP01000091">
    <property type="protein sequence ID" value="EEL69588.1"/>
    <property type="molecule type" value="Genomic_DNA"/>
</dbReference>
<keyword evidence="4" id="KW-0105">Cadmium resistance</keyword>
<dbReference type="PANTHER" id="PTHR43132">
    <property type="entry name" value="ARSENICAL RESISTANCE OPERON REPRESSOR ARSR-RELATED"/>
    <property type="match status" value="1"/>
</dbReference>
<sequence>MKEEHCELCYHDEQKVKHASDMLEKENISSVAKMFKALADETRLKIAYALYTENELCVRDVASIIHSSIATASHHLRLLQTIGLAKKRKEGKLVFYSLDDSHVNGLIELAFSHSSEMNKKELDM</sequence>
<organism evidence="6">
    <name type="scientific">Bacillus mycoides</name>
    <dbReference type="NCBI Taxonomy" id="1405"/>
    <lineage>
        <taxon>Bacteria</taxon>
        <taxon>Bacillati</taxon>
        <taxon>Bacillota</taxon>
        <taxon>Bacilli</taxon>
        <taxon>Bacillales</taxon>
        <taxon>Bacillaceae</taxon>
        <taxon>Bacillus</taxon>
        <taxon>Bacillus cereus group</taxon>
    </lineage>
</organism>
<dbReference type="InterPro" id="IPR051011">
    <property type="entry name" value="Metal_resp_trans_reg"/>
</dbReference>
<dbReference type="PRINTS" id="PR00778">
    <property type="entry name" value="HTHARSR"/>
</dbReference>
<dbReference type="EMBL" id="MKZQ01000009">
    <property type="protein sequence ID" value="PJN72327.1"/>
    <property type="molecule type" value="Genomic_DNA"/>
</dbReference>
<dbReference type="AlphaFoldDB" id="A0A0B5S9L1"/>
<dbReference type="SUPFAM" id="SSF46785">
    <property type="entry name" value="Winged helix' DNA-binding domain"/>
    <property type="match status" value="1"/>
</dbReference>
<dbReference type="Proteomes" id="UP000006976">
    <property type="component" value="Unassembled WGS sequence"/>
</dbReference>
<dbReference type="PROSITE" id="PS00846">
    <property type="entry name" value="HTH_ARSR_1"/>
    <property type="match status" value="1"/>
</dbReference>
<dbReference type="EMBL" id="AHEV01000009">
    <property type="protein sequence ID" value="EJR43687.1"/>
    <property type="molecule type" value="Genomic_DNA"/>
</dbReference>
<dbReference type="PROSITE" id="PS50987">
    <property type="entry name" value="HTH_ARSR_2"/>
    <property type="match status" value="1"/>
</dbReference>
<dbReference type="GO" id="GO:0003677">
    <property type="term" value="F:DNA binding"/>
    <property type="evidence" value="ECO:0007669"/>
    <property type="project" value="UniProtKB-KW"/>
</dbReference>
<dbReference type="EMBL" id="MRWU01000003">
    <property type="protein sequence ID" value="OSX94509.1"/>
    <property type="molecule type" value="Genomic_DNA"/>
</dbReference>
<dbReference type="EMBL" id="CP065877">
    <property type="protein sequence ID" value="QQA14413.1"/>
    <property type="molecule type" value="Genomic_DNA"/>
</dbReference>
<accession>J8IEN2</accession>
<evidence type="ECO:0000313" key="6">
    <source>
        <dbReference type="EMBL" id="EEL69588.1"/>
    </source>
</evidence>
<feature type="domain" description="HTH arsR-type" evidence="5">
    <location>
        <begin position="23"/>
        <end position="118"/>
    </location>
</feature>
<reference evidence="8 12" key="4">
    <citation type="submission" date="2016-12" db="EMBL/GenBank/DDBJ databases">
        <title>Genome Sequences of Twelve Sporeforming Bacillus Species Isolated from Foods.</title>
        <authorList>
            <person name="De Jong A."/>
            <person name="Holsappel S."/>
            <person name="Kuipers O.P."/>
        </authorList>
    </citation>
    <scope>NUCLEOTIDE SEQUENCE [LARGE SCALE GENOMIC DNA]</scope>
    <source>
        <strain evidence="8 12">S3E15</strain>
    </source>
</reference>
<accession>A0A0B5S9L1</accession>
<dbReference type="Proteomes" id="UP000001753">
    <property type="component" value="Chromosome"/>
</dbReference>
<dbReference type="NCBIfam" id="NF033788">
    <property type="entry name" value="HTH_metalloreg"/>
    <property type="match status" value="1"/>
</dbReference>
<dbReference type="Pfam" id="PF01022">
    <property type="entry name" value="HTH_5"/>
    <property type="match status" value="1"/>
</dbReference>
<dbReference type="Proteomes" id="UP000194131">
    <property type="component" value="Unassembled WGS sequence"/>
</dbReference>
<evidence type="ECO:0000259" key="5">
    <source>
        <dbReference type="PROSITE" id="PS50987"/>
    </source>
</evidence>
<reference evidence="10 14" key="5">
    <citation type="submission" date="2020-12" db="EMBL/GenBank/DDBJ databases">
        <title>FDA dAtabase for Regulatory Grade micrObial Sequences (FDA-ARGOS): Supporting development and validation of Infectious Disease Dx tests.</title>
        <authorList>
            <person name="Nelson B."/>
            <person name="Plummer A."/>
            <person name="Tallon L."/>
            <person name="Sadzewicz L."/>
            <person name="Zhao X."/>
            <person name="Boylan J."/>
            <person name="Ott S."/>
            <person name="Bowen H."/>
            <person name="Vavikolanu K."/>
            <person name="Mehta A."/>
            <person name="Aluvathingal J."/>
            <person name="Nadendla S."/>
            <person name="Myers T."/>
            <person name="Yan Y."/>
            <person name="Sichtig H."/>
        </authorList>
    </citation>
    <scope>NUCLEOTIDE SEQUENCE [LARGE SCALE GENOMIC DNA]</scope>
    <source>
        <strain evidence="10 14">FDAARGOS_924</strain>
    </source>
</reference>
<evidence type="ECO:0000313" key="9">
    <source>
        <dbReference type="EMBL" id="PJN72327.1"/>
    </source>
</evidence>
<keyword evidence="3" id="KW-0804">Transcription</keyword>
<keyword evidence="1" id="KW-0805">Transcription regulation</keyword>
<dbReference type="InterPro" id="IPR018334">
    <property type="entry name" value="ArsR_HTH"/>
</dbReference>
<evidence type="ECO:0000256" key="2">
    <source>
        <dbReference type="ARBA" id="ARBA00023125"/>
    </source>
</evidence>
<name>A0A0B5S9L1_BACMY</name>
<keyword evidence="14" id="KW-1185">Reference proteome</keyword>
<dbReference type="RefSeq" id="WP_002066747.1">
    <property type="nucleotide sequence ID" value="NZ_CM000737.1"/>
</dbReference>
<gene>
    <name evidence="9" type="primary">cadC</name>
    <name evidence="9" type="ORF">BACWE_07280</name>
    <name evidence="6" type="ORF">bcere0026_34160</name>
    <name evidence="10" type="ORF">I6G81_18640</name>
    <name evidence="7" type="ORF">III_01762</name>
    <name evidence="8" type="ORF">S3E15_03107</name>
</gene>
<evidence type="ECO:0000256" key="3">
    <source>
        <dbReference type="ARBA" id="ARBA00023163"/>
    </source>
</evidence>
<evidence type="ECO:0000313" key="13">
    <source>
        <dbReference type="Proteomes" id="UP000236165"/>
    </source>
</evidence>
<dbReference type="InterPro" id="IPR036390">
    <property type="entry name" value="WH_DNA-bd_sf"/>
</dbReference>
<dbReference type="CDD" id="cd00090">
    <property type="entry name" value="HTH_ARSR"/>
    <property type="match status" value="1"/>
</dbReference>
<evidence type="ECO:0000313" key="12">
    <source>
        <dbReference type="Proteomes" id="UP000194131"/>
    </source>
</evidence>
<dbReference type="PANTHER" id="PTHR43132:SF6">
    <property type="entry name" value="HTH-TYPE TRANSCRIPTIONAL REPRESSOR CZRA"/>
    <property type="match status" value="1"/>
</dbReference>
<reference evidence="9 13" key="3">
    <citation type="submission" date="2016-10" db="EMBL/GenBank/DDBJ databases">
        <title>Genome Sequence of Bacillus weihenstephanensis GM6LP.</title>
        <authorList>
            <person name="Poehlein A."/>
            <person name="Wemheuer F."/>
            <person name="Hollensteiner J."/>
            <person name="Wemheuer B."/>
        </authorList>
    </citation>
    <scope>NUCLEOTIDE SEQUENCE [LARGE SCALE GENOMIC DNA]</scope>
    <source>
        <strain evidence="9 13">GM6LP</strain>
    </source>
</reference>